<keyword evidence="2" id="KW-1185">Reference proteome</keyword>
<organism evidence="1 2">
    <name type="scientific">Dimorphilus gyrociliatus</name>
    <dbReference type="NCBI Taxonomy" id="2664684"/>
    <lineage>
        <taxon>Eukaryota</taxon>
        <taxon>Metazoa</taxon>
        <taxon>Spiralia</taxon>
        <taxon>Lophotrochozoa</taxon>
        <taxon>Annelida</taxon>
        <taxon>Polychaeta</taxon>
        <taxon>Polychaeta incertae sedis</taxon>
        <taxon>Dinophilidae</taxon>
        <taxon>Dimorphilus</taxon>
    </lineage>
</organism>
<evidence type="ECO:0000313" key="2">
    <source>
        <dbReference type="Proteomes" id="UP000549394"/>
    </source>
</evidence>
<dbReference type="Proteomes" id="UP000549394">
    <property type="component" value="Unassembled WGS sequence"/>
</dbReference>
<gene>
    <name evidence="1" type="ORF">DGYR_LOCUS1168</name>
</gene>
<evidence type="ECO:0000313" key="1">
    <source>
        <dbReference type="EMBL" id="CAD5111945.1"/>
    </source>
</evidence>
<dbReference type="OrthoDB" id="28413at2759"/>
<comment type="caution">
    <text evidence="1">The sequence shown here is derived from an EMBL/GenBank/DDBJ whole genome shotgun (WGS) entry which is preliminary data.</text>
</comment>
<protein>
    <submittedName>
        <fullName evidence="1">DgyrCDS1208</fullName>
    </submittedName>
</protein>
<name>A0A7I8V6Q5_9ANNE</name>
<dbReference type="EMBL" id="CAJFCJ010000002">
    <property type="protein sequence ID" value="CAD5111945.1"/>
    <property type="molecule type" value="Genomic_DNA"/>
</dbReference>
<dbReference type="AlphaFoldDB" id="A0A7I8V6Q5"/>
<proteinExistence type="predicted"/>
<reference evidence="1 2" key="1">
    <citation type="submission" date="2020-08" db="EMBL/GenBank/DDBJ databases">
        <authorList>
            <person name="Hejnol A."/>
        </authorList>
    </citation>
    <scope>NUCLEOTIDE SEQUENCE [LARGE SCALE GENOMIC DNA]</scope>
</reference>
<sequence>MIWVGVNYDTSKQLLKFQSGDDLEEVKREACKLFNLHDYENYTLVIASDNDAEKGIILDSENIKDVQNGNFITIFPNHIQYGEKILKLLNEAITDRHKHDIRQFIQLIKQEVYLQYFLRNEGFDKTQNWIINNSNHEYFNEVFNLLNAVVESDLIVWCKVREELFSMLLEKIKTINEGTLTYIVMLTRKLDHLIEKNIDGEIDKNVINLKNLSLLINYTTDSEIKLEAIKYLNKCLSHSNISSKFKKSDILSLRKFSLVEHCPSSFIEHLKTLQLLLLKFICSVKMDNFSERRILSSISDLQRKFFNRAEIESLKNDYSFEHCSSQYEEKLFTTLLVDCLLFYAENQLDDFHRSLCDFLDLSETVKEDGDVISFQPMLFTIEKPIEELFSLMIQIFAKTWKEMKASSMGDVGIVIDFITKLFQSRSKNHILKMEDFRSEILRYDFKKIENEWKFGYSSIVKKKMESSPVKFLHEKLISHFIDAIRENRLNQMQHKKTLASSCSFSWSKISHNRRWILTDQMNIEISKIASISRSEIQRDTKKSQHTNPALKIKQTDGTVIDFIFTDKEWCDIWEDGLKFCLMQTPNSDRYKEDLQDLIKMETQVRVSRIDNILNIPNGQPDLSQLKPVPLINPRDFQ</sequence>
<accession>A0A7I8V6Q5</accession>